<feature type="signal peptide" evidence="2">
    <location>
        <begin position="1"/>
        <end position="23"/>
    </location>
</feature>
<dbReference type="PROSITE" id="PS50175">
    <property type="entry name" value="ASP_PROT_RETROV"/>
    <property type="match status" value="1"/>
</dbReference>
<evidence type="ECO:0000256" key="1">
    <source>
        <dbReference type="ARBA" id="ARBA00022801"/>
    </source>
</evidence>
<dbReference type="RefSeq" id="WP_344870268.1">
    <property type="nucleotide sequence ID" value="NZ_BAABDV010000001.1"/>
</dbReference>
<dbReference type="AlphaFoldDB" id="A0A844YBE3"/>
<proteinExistence type="predicted"/>
<organism evidence="4 5">
    <name type="scientific">Qipengyuania pelagi</name>
    <dbReference type="NCBI Taxonomy" id="994320"/>
    <lineage>
        <taxon>Bacteria</taxon>
        <taxon>Pseudomonadati</taxon>
        <taxon>Pseudomonadota</taxon>
        <taxon>Alphaproteobacteria</taxon>
        <taxon>Sphingomonadales</taxon>
        <taxon>Erythrobacteraceae</taxon>
        <taxon>Qipengyuania</taxon>
    </lineage>
</organism>
<evidence type="ECO:0000313" key="5">
    <source>
        <dbReference type="Proteomes" id="UP000430272"/>
    </source>
</evidence>
<evidence type="ECO:0000259" key="3">
    <source>
        <dbReference type="PROSITE" id="PS50175"/>
    </source>
</evidence>
<dbReference type="PROSITE" id="PS00141">
    <property type="entry name" value="ASP_PROTEASE"/>
    <property type="match status" value="2"/>
</dbReference>
<dbReference type="InterPro" id="IPR001969">
    <property type="entry name" value="Aspartic_peptidase_AS"/>
</dbReference>
<gene>
    <name evidence="4" type="ORF">GRI47_09690</name>
</gene>
<keyword evidence="1" id="KW-0378">Hydrolase</keyword>
<dbReference type="InterPro" id="IPR001995">
    <property type="entry name" value="Peptidase_A2_cat"/>
</dbReference>
<dbReference type="EMBL" id="WTYD01000001">
    <property type="protein sequence ID" value="MXO54272.1"/>
    <property type="molecule type" value="Genomic_DNA"/>
</dbReference>
<reference evidence="4 5" key="1">
    <citation type="submission" date="2019-12" db="EMBL/GenBank/DDBJ databases">
        <title>Genomic-based taxomic classification of the family Erythrobacteraceae.</title>
        <authorList>
            <person name="Xu L."/>
        </authorList>
    </citation>
    <scope>NUCLEOTIDE SEQUENCE [LARGE SCALE GENOMIC DNA]</scope>
    <source>
        <strain evidence="4 5">JCM 17468</strain>
    </source>
</reference>
<dbReference type="GO" id="GO:0006508">
    <property type="term" value="P:proteolysis"/>
    <property type="evidence" value="ECO:0007669"/>
    <property type="project" value="InterPro"/>
</dbReference>
<dbReference type="SUPFAM" id="SSF50630">
    <property type="entry name" value="Acid proteases"/>
    <property type="match status" value="1"/>
</dbReference>
<dbReference type="GO" id="GO:0004190">
    <property type="term" value="F:aspartic-type endopeptidase activity"/>
    <property type="evidence" value="ECO:0007669"/>
    <property type="project" value="InterPro"/>
</dbReference>
<evidence type="ECO:0000256" key="2">
    <source>
        <dbReference type="SAM" id="SignalP"/>
    </source>
</evidence>
<protein>
    <recommendedName>
        <fullName evidence="3">Peptidase A2 domain-containing protein</fullName>
    </recommendedName>
</protein>
<comment type="caution">
    <text evidence="4">The sequence shown here is derived from an EMBL/GenBank/DDBJ whole genome shotgun (WGS) entry which is preliminary data.</text>
</comment>
<dbReference type="Gene3D" id="2.40.70.10">
    <property type="entry name" value="Acid Proteases"/>
    <property type="match status" value="2"/>
</dbReference>
<keyword evidence="2" id="KW-0732">Signal</keyword>
<sequence>MMRGLRNAFLAVVLIGLPVTSFAKVSQSTTMDLSADAPIIELAAVSEEDALHKSSLDRDHFARWTLPVTINGAGPFDFMVDTGAQTTVITHGVADRLALEPNGSANLMALGGSRLVETVELNGLEFADHAFDSLTVPLLERLHVGADGIIGLDVLGNLRVLFDFTNDSLMIAPAQERASNLGYEIVVRGRRKSGRMIVTDADIDGVKTALIIDTGAQTSYGNDALRRKLRARHIAMAKSTDVNGIVLNSSFTLAGTLRIASVAVSPISVGYSQSPVFAQLDLEDRPALLLGMEGLRGFDRVAIDFNTGKILFDLPREESLMPLPSFEFVP</sequence>
<keyword evidence="5" id="KW-1185">Reference proteome</keyword>
<dbReference type="Proteomes" id="UP000430272">
    <property type="component" value="Unassembled WGS sequence"/>
</dbReference>
<feature type="chain" id="PRO_5032886556" description="Peptidase A2 domain-containing protein" evidence="2">
    <location>
        <begin position="24"/>
        <end position="330"/>
    </location>
</feature>
<dbReference type="CDD" id="cd05483">
    <property type="entry name" value="retropepsin_like_bacteria"/>
    <property type="match status" value="1"/>
</dbReference>
<dbReference type="InterPro" id="IPR034122">
    <property type="entry name" value="Retropepsin-like_bacterial"/>
</dbReference>
<evidence type="ECO:0000313" key="4">
    <source>
        <dbReference type="EMBL" id="MXO54272.1"/>
    </source>
</evidence>
<name>A0A844YBE3_9SPHN</name>
<dbReference type="InterPro" id="IPR021109">
    <property type="entry name" value="Peptidase_aspartic_dom_sf"/>
</dbReference>
<accession>A0A844YBE3</accession>
<dbReference type="Pfam" id="PF13650">
    <property type="entry name" value="Asp_protease_2"/>
    <property type="match status" value="2"/>
</dbReference>
<feature type="domain" description="Peptidase A2" evidence="3">
    <location>
        <begin position="76"/>
        <end position="154"/>
    </location>
</feature>